<evidence type="ECO:0000313" key="5">
    <source>
        <dbReference type="EMBL" id="XBX79836.1"/>
    </source>
</evidence>
<dbReference type="InterPro" id="IPR029063">
    <property type="entry name" value="SAM-dependent_MTases_sf"/>
</dbReference>
<dbReference type="SUPFAM" id="SSF53335">
    <property type="entry name" value="S-adenosyl-L-methionine-dependent methyltransferases"/>
    <property type="match status" value="1"/>
</dbReference>
<accession>A0AAU7W242</accession>
<organism evidence="5">
    <name type="scientific">Microbacterium sp. A8/3-1</name>
    <dbReference type="NCBI Taxonomy" id="3160749"/>
    <lineage>
        <taxon>Bacteria</taxon>
        <taxon>Bacillati</taxon>
        <taxon>Actinomycetota</taxon>
        <taxon>Actinomycetes</taxon>
        <taxon>Micrococcales</taxon>
        <taxon>Microbacteriaceae</taxon>
        <taxon>Microbacterium</taxon>
    </lineage>
</organism>
<dbReference type="GO" id="GO:0008757">
    <property type="term" value="F:S-adenosylmethionine-dependent methyltransferase activity"/>
    <property type="evidence" value="ECO:0007669"/>
    <property type="project" value="InterPro"/>
</dbReference>
<dbReference type="PANTHER" id="PTHR44942">
    <property type="entry name" value="METHYLTRANSF_11 DOMAIN-CONTAINING PROTEIN"/>
    <property type="match status" value="1"/>
</dbReference>
<comment type="similarity">
    <text evidence="1">Belongs to the methyltransferase superfamily.</text>
</comment>
<dbReference type="RefSeq" id="WP_350352758.1">
    <property type="nucleotide sequence ID" value="NZ_CP158357.1"/>
</dbReference>
<dbReference type="AlphaFoldDB" id="A0AAU7W242"/>
<feature type="domain" description="Methyltransferase type 11" evidence="4">
    <location>
        <begin position="44"/>
        <end position="132"/>
    </location>
</feature>
<gene>
    <name evidence="5" type="ORF">ABS642_07045</name>
</gene>
<keyword evidence="3" id="KW-0808">Transferase</keyword>
<evidence type="ECO:0000259" key="4">
    <source>
        <dbReference type="Pfam" id="PF08241"/>
    </source>
</evidence>
<dbReference type="InterPro" id="IPR051052">
    <property type="entry name" value="Diverse_substrate_MTase"/>
</dbReference>
<name>A0AAU7W242_9MICO</name>
<keyword evidence="2 5" id="KW-0489">Methyltransferase</keyword>
<evidence type="ECO:0000256" key="3">
    <source>
        <dbReference type="ARBA" id="ARBA00022679"/>
    </source>
</evidence>
<dbReference type="Pfam" id="PF08241">
    <property type="entry name" value="Methyltransf_11"/>
    <property type="match status" value="1"/>
</dbReference>
<dbReference type="PANTHER" id="PTHR44942:SF4">
    <property type="entry name" value="METHYLTRANSFERASE TYPE 11 DOMAIN-CONTAINING PROTEIN"/>
    <property type="match status" value="1"/>
</dbReference>
<dbReference type="CDD" id="cd02440">
    <property type="entry name" value="AdoMet_MTases"/>
    <property type="match status" value="1"/>
</dbReference>
<evidence type="ECO:0000256" key="2">
    <source>
        <dbReference type="ARBA" id="ARBA00022603"/>
    </source>
</evidence>
<dbReference type="InterPro" id="IPR013216">
    <property type="entry name" value="Methyltransf_11"/>
</dbReference>
<sequence length="246" mass="26984">MTEEQATSFGVQAHSYEVGRPEYPFAAVAWMLDALPHGSRRIADVGAGTGKLTRTLLGAPDAEVVAVDPDPEMLATLRTAVPGVPAFVGTAERLPLPDDSVDAVVLGQAWHWVEPIAASVEIGRVVRRGGVLGLIWNIRDERVDWVRRLSEIMHGSNAEMMLAAGDPVVAAPFGPLAQQRWEWVRPITRELLHAMASSRSYVITASDDEKARIRRDMDALFDELGLHGDDTIDLPYVTRAFRAVRD</sequence>
<dbReference type="Gene3D" id="3.40.50.150">
    <property type="entry name" value="Vaccinia Virus protein VP39"/>
    <property type="match status" value="1"/>
</dbReference>
<proteinExistence type="inferred from homology"/>
<reference evidence="5" key="1">
    <citation type="submission" date="2024-06" db="EMBL/GenBank/DDBJ databases">
        <title>Draft genome sequence of Microbacterium sp. strain A8/3-1, isolated from Oxytropis tragacanthoides Fisch. ex DC. Root nodules in the Altai region of Russia.</title>
        <authorList>
            <person name="Sazanova A."/>
            <person name="Guro P."/>
            <person name="Kuznetsova I."/>
            <person name="Belimov A."/>
            <person name="Safronova V."/>
        </authorList>
    </citation>
    <scope>NUCLEOTIDE SEQUENCE</scope>
    <source>
        <strain evidence="5">A8/3-1</strain>
    </source>
</reference>
<protein>
    <submittedName>
        <fullName evidence="5">Class I SAM-dependent methyltransferase</fullName>
    </submittedName>
</protein>
<dbReference type="GO" id="GO:0032259">
    <property type="term" value="P:methylation"/>
    <property type="evidence" value="ECO:0007669"/>
    <property type="project" value="UniProtKB-KW"/>
</dbReference>
<evidence type="ECO:0000256" key="1">
    <source>
        <dbReference type="ARBA" id="ARBA00008361"/>
    </source>
</evidence>
<dbReference type="EMBL" id="CP158357">
    <property type="protein sequence ID" value="XBX79836.1"/>
    <property type="molecule type" value="Genomic_DNA"/>
</dbReference>